<sequence length="589" mass="64991">MPLCVARQCNVWGVSRSAARPLQSTISTQWRRAYSIQPIEGGEQGAVLRKPKSAIIIPRSVAVSPDDLIKHIKPLEIHEYRNYRFALFLLTPSFAQWLLEGNTFLEKAVHQAFSPVLQSTAFAKVHAFAAVVDKLPSPQAIHEPPQWGLPRDRSSPPNVDNELGNEGLAYKFLRPHNVVRSAHRSNMDEKGSISFILSEASDGRVETSRLIRLPLANTVFQTGAHSTMALSTWEKPKNRQELAIVSKSELIHQEFRLDSSKAVSQDTVFSIPLVPLTMPRVVDAAMGNILRRVIGSDGKVITASEELEKAVPQYFKSRDEPSQSISVWALVIPNNMRELVNNDFHRLVAEIQLDEGKSNSGVTTDIWAQLWKNGGRTWSPLVVNALNAGCRLYRVLSGGGGWGKKAGLLSLDPAFNNEELEGPTVAATPINLQGLDEISSALRQVVKPGELIQFFTSSSVAKVYEQSSEDIPEDLKKLESLYTPWTGEYGTIPSTVDALQSNSWQHAVSNEGRSGESFVFLDNFGALSEGGMTFRVQERIITPDSIATVNGCKIDVPFSWLGTREESHDPNAIATTNGKRAVPDERVRP</sequence>
<dbReference type="EMBL" id="JAGMWT010000003">
    <property type="protein sequence ID" value="KAH7132651.1"/>
    <property type="molecule type" value="Genomic_DNA"/>
</dbReference>
<name>A0A9P9E8K7_9PLEO</name>
<proteinExistence type="predicted"/>
<reference evidence="2" key="1">
    <citation type="journal article" date="2021" name="Nat. Commun.">
        <title>Genetic determinants of endophytism in the Arabidopsis root mycobiome.</title>
        <authorList>
            <person name="Mesny F."/>
            <person name="Miyauchi S."/>
            <person name="Thiergart T."/>
            <person name="Pickel B."/>
            <person name="Atanasova L."/>
            <person name="Karlsson M."/>
            <person name="Huettel B."/>
            <person name="Barry K.W."/>
            <person name="Haridas S."/>
            <person name="Chen C."/>
            <person name="Bauer D."/>
            <person name="Andreopoulos W."/>
            <person name="Pangilinan J."/>
            <person name="LaButti K."/>
            <person name="Riley R."/>
            <person name="Lipzen A."/>
            <person name="Clum A."/>
            <person name="Drula E."/>
            <person name="Henrissat B."/>
            <person name="Kohler A."/>
            <person name="Grigoriev I.V."/>
            <person name="Martin F.M."/>
            <person name="Hacquard S."/>
        </authorList>
    </citation>
    <scope>NUCLEOTIDE SEQUENCE</scope>
    <source>
        <strain evidence="2">MPI-CAGE-CH-0243</strain>
    </source>
</reference>
<accession>A0A9P9E8K7</accession>
<gene>
    <name evidence="2" type="ORF">B0J11DRAFT_232356</name>
</gene>
<comment type="caution">
    <text evidence="2">The sequence shown here is derived from an EMBL/GenBank/DDBJ whole genome shotgun (WGS) entry which is preliminary data.</text>
</comment>
<evidence type="ECO:0000313" key="2">
    <source>
        <dbReference type="EMBL" id="KAH7132651.1"/>
    </source>
</evidence>
<evidence type="ECO:0000256" key="1">
    <source>
        <dbReference type="SAM" id="MobiDB-lite"/>
    </source>
</evidence>
<keyword evidence="3" id="KW-1185">Reference proteome</keyword>
<protein>
    <submittedName>
        <fullName evidence="2">Uncharacterized protein</fullName>
    </submittedName>
</protein>
<feature type="region of interest" description="Disordered" evidence="1">
    <location>
        <begin position="567"/>
        <end position="589"/>
    </location>
</feature>
<dbReference type="AlphaFoldDB" id="A0A9P9E8K7"/>
<dbReference type="Proteomes" id="UP000700596">
    <property type="component" value="Unassembled WGS sequence"/>
</dbReference>
<evidence type="ECO:0000313" key="3">
    <source>
        <dbReference type="Proteomes" id="UP000700596"/>
    </source>
</evidence>
<organism evidence="2 3">
    <name type="scientific">Dendryphion nanum</name>
    <dbReference type="NCBI Taxonomy" id="256645"/>
    <lineage>
        <taxon>Eukaryota</taxon>
        <taxon>Fungi</taxon>
        <taxon>Dikarya</taxon>
        <taxon>Ascomycota</taxon>
        <taxon>Pezizomycotina</taxon>
        <taxon>Dothideomycetes</taxon>
        <taxon>Pleosporomycetidae</taxon>
        <taxon>Pleosporales</taxon>
        <taxon>Torulaceae</taxon>
        <taxon>Dendryphion</taxon>
    </lineage>
</organism>
<dbReference type="OrthoDB" id="1744869at2759"/>